<accession>A0ABN2RWK8</accession>
<dbReference type="Proteomes" id="UP001500571">
    <property type="component" value="Unassembled WGS sequence"/>
</dbReference>
<name>A0ABN2RWK8_9ACTN</name>
<comment type="caution">
    <text evidence="6">The sequence shown here is derived from an EMBL/GenBank/DDBJ whole genome shotgun (WGS) entry which is preliminary data.</text>
</comment>
<sequence>MTTAPRTRLSPDERRSQLLDLGVRLFATRSLSEISIDLLAETAGISRGLLYHYFGGLAGFQEAVVRRAAADLIARTAPPSEGDVLERLLVSVRAYVEYVDENYEGYLSLVTGAKSGNESLRAIYDEARAALTDRIFSSDTDHLLDDTPAMRLVVRGWSALAEEMVIDWKAGGGVTRDELVGLIAGALPALAGAVPSEG</sequence>
<evidence type="ECO:0000313" key="7">
    <source>
        <dbReference type="Proteomes" id="UP001500571"/>
    </source>
</evidence>
<evidence type="ECO:0000259" key="5">
    <source>
        <dbReference type="PROSITE" id="PS50977"/>
    </source>
</evidence>
<dbReference type="RefSeq" id="WP_344048271.1">
    <property type="nucleotide sequence ID" value="NZ_BAAAPB010000006.1"/>
</dbReference>
<dbReference type="InterPro" id="IPR001647">
    <property type="entry name" value="HTH_TetR"/>
</dbReference>
<dbReference type="SUPFAM" id="SSF46689">
    <property type="entry name" value="Homeodomain-like"/>
    <property type="match status" value="1"/>
</dbReference>
<evidence type="ECO:0000313" key="6">
    <source>
        <dbReference type="EMBL" id="GAA1976041.1"/>
    </source>
</evidence>
<keyword evidence="7" id="KW-1185">Reference proteome</keyword>
<dbReference type="PANTHER" id="PTHR30055:SF174">
    <property type="entry name" value="TRANSCRIPTIONAL REGULATORY PROTEIN (PROBABLY TETR-FAMILY)-RELATED"/>
    <property type="match status" value="1"/>
</dbReference>
<dbReference type="Pfam" id="PF00440">
    <property type="entry name" value="TetR_N"/>
    <property type="match status" value="1"/>
</dbReference>
<gene>
    <name evidence="6" type="ORF">GCM10009798_41650</name>
</gene>
<reference evidence="6 7" key="1">
    <citation type="journal article" date="2019" name="Int. J. Syst. Evol. Microbiol.">
        <title>The Global Catalogue of Microorganisms (GCM) 10K type strain sequencing project: providing services to taxonomists for standard genome sequencing and annotation.</title>
        <authorList>
            <consortium name="The Broad Institute Genomics Platform"/>
            <consortium name="The Broad Institute Genome Sequencing Center for Infectious Disease"/>
            <person name="Wu L."/>
            <person name="Ma J."/>
        </authorList>
    </citation>
    <scope>NUCLEOTIDE SEQUENCE [LARGE SCALE GENOMIC DNA]</scope>
    <source>
        <strain evidence="6 7">JCM 15309</strain>
    </source>
</reference>
<dbReference type="InterPro" id="IPR050109">
    <property type="entry name" value="HTH-type_TetR-like_transc_reg"/>
</dbReference>
<dbReference type="Gene3D" id="1.10.357.10">
    <property type="entry name" value="Tetracycline Repressor, domain 2"/>
    <property type="match status" value="1"/>
</dbReference>
<proteinExistence type="predicted"/>
<protein>
    <submittedName>
        <fullName evidence="6">TetR/AcrR family transcriptional regulator</fullName>
    </submittedName>
</protein>
<evidence type="ECO:0000256" key="4">
    <source>
        <dbReference type="PROSITE-ProRule" id="PRU00335"/>
    </source>
</evidence>
<dbReference type="PROSITE" id="PS50977">
    <property type="entry name" value="HTH_TETR_2"/>
    <property type="match status" value="1"/>
</dbReference>
<feature type="domain" description="HTH tetR-type" evidence="5">
    <location>
        <begin position="12"/>
        <end position="72"/>
    </location>
</feature>
<keyword evidence="3" id="KW-0804">Transcription</keyword>
<dbReference type="PANTHER" id="PTHR30055">
    <property type="entry name" value="HTH-TYPE TRANSCRIPTIONAL REGULATOR RUTR"/>
    <property type="match status" value="1"/>
</dbReference>
<keyword evidence="1" id="KW-0805">Transcription regulation</keyword>
<evidence type="ECO:0000256" key="1">
    <source>
        <dbReference type="ARBA" id="ARBA00023015"/>
    </source>
</evidence>
<organism evidence="6 7">
    <name type="scientific">Nocardioides panacihumi</name>
    <dbReference type="NCBI Taxonomy" id="400774"/>
    <lineage>
        <taxon>Bacteria</taxon>
        <taxon>Bacillati</taxon>
        <taxon>Actinomycetota</taxon>
        <taxon>Actinomycetes</taxon>
        <taxon>Propionibacteriales</taxon>
        <taxon>Nocardioidaceae</taxon>
        <taxon>Nocardioides</taxon>
    </lineage>
</organism>
<dbReference type="EMBL" id="BAAAPB010000006">
    <property type="protein sequence ID" value="GAA1976041.1"/>
    <property type="molecule type" value="Genomic_DNA"/>
</dbReference>
<evidence type="ECO:0000256" key="3">
    <source>
        <dbReference type="ARBA" id="ARBA00023163"/>
    </source>
</evidence>
<dbReference type="InterPro" id="IPR009057">
    <property type="entry name" value="Homeodomain-like_sf"/>
</dbReference>
<keyword evidence="2 4" id="KW-0238">DNA-binding</keyword>
<feature type="DNA-binding region" description="H-T-H motif" evidence="4">
    <location>
        <begin position="35"/>
        <end position="54"/>
    </location>
</feature>
<dbReference type="InterPro" id="IPR054129">
    <property type="entry name" value="DesT_TetR_C"/>
</dbReference>
<dbReference type="Pfam" id="PF21943">
    <property type="entry name" value="TetR_C_46"/>
    <property type="match status" value="1"/>
</dbReference>
<evidence type="ECO:0000256" key="2">
    <source>
        <dbReference type="ARBA" id="ARBA00023125"/>
    </source>
</evidence>